<dbReference type="Gene3D" id="3.20.20.60">
    <property type="entry name" value="Phosphoenolpyruvate-binding domains"/>
    <property type="match status" value="1"/>
</dbReference>
<reference evidence="2" key="1">
    <citation type="journal article" date="2019" name="Int. J. Syst. Evol. Microbiol.">
        <title>The Global Catalogue of Microorganisms (GCM) 10K type strain sequencing project: providing services to taxonomists for standard genome sequencing and annotation.</title>
        <authorList>
            <consortium name="The Broad Institute Genomics Platform"/>
            <consortium name="The Broad Institute Genome Sequencing Center for Infectious Disease"/>
            <person name="Wu L."/>
            <person name="Ma J."/>
        </authorList>
    </citation>
    <scope>NUCLEOTIDE SEQUENCE [LARGE SCALE GENOMIC DNA]</scope>
    <source>
        <strain evidence="2">JCM 14969</strain>
    </source>
</reference>
<evidence type="ECO:0000313" key="1">
    <source>
        <dbReference type="EMBL" id="GAA1615771.1"/>
    </source>
</evidence>
<gene>
    <name evidence="1" type="ORF">GCM10009789_82310</name>
</gene>
<dbReference type="PANTHER" id="PTHR42905:SF16">
    <property type="entry name" value="CARBOXYPHOSPHONOENOLPYRUVATE PHOSPHONOMUTASE-LIKE PROTEIN (AFU_ORTHOLOGUE AFUA_5G07230)"/>
    <property type="match status" value="1"/>
</dbReference>
<comment type="caution">
    <text evidence="1">The sequence shown here is derived from an EMBL/GenBank/DDBJ whole genome shotgun (WGS) entry which is preliminary data.</text>
</comment>
<dbReference type="SUPFAM" id="SSF51621">
    <property type="entry name" value="Phosphoenolpyruvate/pyruvate domain"/>
    <property type="match status" value="1"/>
</dbReference>
<proteinExistence type="predicted"/>
<dbReference type="EMBL" id="BAAAOS010000064">
    <property type="protein sequence ID" value="GAA1615771.1"/>
    <property type="molecule type" value="Genomic_DNA"/>
</dbReference>
<dbReference type="InterPro" id="IPR040442">
    <property type="entry name" value="Pyrv_kinase-like_dom_sf"/>
</dbReference>
<dbReference type="InterPro" id="IPR015813">
    <property type="entry name" value="Pyrv/PenolPyrv_kinase-like_dom"/>
</dbReference>
<accession>A0ABP4QNP1</accession>
<dbReference type="PANTHER" id="PTHR42905">
    <property type="entry name" value="PHOSPHOENOLPYRUVATE CARBOXYLASE"/>
    <property type="match status" value="1"/>
</dbReference>
<evidence type="ECO:0000313" key="2">
    <source>
        <dbReference type="Proteomes" id="UP001500393"/>
    </source>
</evidence>
<dbReference type="GO" id="GO:0016829">
    <property type="term" value="F:lyase activity"/>
    <property type="evidence" value="ECO:0007669"/>
    <property type="project" value="UniProtKB-KW"/>
</dbReference>
<name>A0ABP4QNP1_9ACTN</name>
<dbReference type="CDD" id="cd00377">
    <property type="entry name" value="ICL_PEPM"/>
    <property type="match status" value="1"/>
</dbReference>
<protein>
    <submittedName>
        <fullName evidence="1">Isocitrate lyase/phosphoenolpyruvate mutase family protein</fullName>
    </submittedName>
</protein>
<dbReference type="Pfam" id="PF13714">
    <property type="entry name" value="PEP_mutase"/>
    <property type="match status" value="1"/>
</dbReference>
<sequence>MTTQTDAAEVFRALHRPGDPLLLMNIWDAGSARAVLETEPAALATSSWAVAAAMGMPDGETMPLDDVLALARSLVGMTRVPVSIDLESGYGSGPLEVYRCVRRAIATGAVGCNLEDRRPGSGSLISADDQAQRLRAARRAADETGVPLFLNARTDVFLSDSKAGHRGVEEVLARAHLYAAAGADGLLVPGLVAVDLIGQVVDGSPLPVNVMTGTDGDIPGLVKTGVARISLGAAPYIKVMVGLSRLAQQLSQANWSATSP</sequence>
<keyword evidence="2" id="KW-1185">Reference proteome</keyword>
<dbReference type="RefSeq" id="WP_344222211.1">
    <property type="nucleotide sequence ID" value="NZ_BAAAOS010000064.1"/>
</dbReference>
<dbReference type="Proteomes" id="UP001500393">
    <property type="component" value="Unassembled WGS sequence"/>
</dbReference>
<dbReference type="InterPro" id="IPR039556">
    <property type="entry name" value="ICL/PEPM"/>
</dbReference>
<organism evidence="1 2">
    <name type="scientific">Kribbella sancticallisti</name>
    <dbReference type="NCBI Taxonomy" id="460087"/>
    <lineage>
        <taxon>Bacteria</taxon>
        <taxon>Bacillati</taxon>
        <taxon>Actinomycetota</taxon>
        <taxon>Actinomycetes</taxon>
        <taxon>Propionibacteriales</taxon>
        <taxon>Kribbellaceae</taxon>
        <taxon>Kribbella</taxon>
    </lineage>
</organism>
<keyword evidence="1" id="KW-0456">Lyase</keyword>